<proteinExistence type="predicted"/>
<name>A0A8C6USD6_9GOBI</name>
<evidence type="ECO:0000313" key="2">
    <source>
        <dbReference type="Proteomes" id="UP000694523"/>
    </source>
</evidence>
<reference evidence="1" key="1">
    <citation type="submission" date="2025-08" db="UniProtKB">
        <authorList>
            <consortium name="Ensembl"/>
        </authorList>
    </citation>
    <scope>IDENTIFICATION</scope>
</reference>
<protein>
    <submittedName>
        <fullName evidence="1">Uncharacterized protein</fullName>
    </submittedName>
</protein>
<dbReference type="AlphaFoldDB" id="A0A8C6USD6"/>
<evidence type="ECO:0000313" key="1">
    <source>
        <dbReference type="Ensembl" id="ENSNMLP00000037244.1"/>
    </source>
</evidence>
<organism evidence="1 2">
    <name type="scientific">Neogobius melanostomus</name>
    <name type="common">round goby</name>
    <dbReference type="NCBI Taxonomy" id="47308"/>
    <lineage>
        <taxon>Eukaryota</taxon>
        <taxon>Metazoa</taxon>
        <taxon>Chordata</taxon>
        <taxon>Craniata</taxon>
        <taxon>Vertebrata</taxon>
        <taxon>Euteleostomi</taxon>
        <taxon>Actinopterygii</taxon>
        <taxon>Neopterygii</taxon>
        <taxon>Teleostei</taxon>
        <taxon>Neoteleostei</taxon>
        <taxon>Acanthomorphata</taxon>
        <taxon>Gobiaria</taxon>
        <taxon>Gobiiformes</taxon>
        <taxon>Gobioidei</taxon>
        <taxon>Gobiidae</taxon>
        <taxon>Benthophilinae</taxon>
        <taxon>Neogobiini</taxon>
        <taxon>Neogobius</taxon>
    </lineage>
</organism>
<dbReference type="Proteomes" id="UP000694523">
    <property type="component" value="Unplaced"/>
</dbReference>
<keyword evidence="2" id="KW-1185">Reference proteome</keyword>
<reference evidence="1" key="2">
    <citation type="submission" date="2025-09" db="UniProtKB">
        <authorList>
            <consortium name="Ensembl"/>
        </authorList>
    </citation>
    <scope>IDENTIFICATION</scope>
</reference>
<dbReference type="Ensembl" id="ENSNMLT00000041473.1">
    <property type="protein sequence ID" value="ENSNMLP00000037244.1"/>
    <property type="gene ID" value="ENSNMLG00000023046.1"/>
</dbReference>
<accession>A0A8C6USD6</accession>
<sequence>MLSFYGTAGTYVTMCLFYLEMTLCLFTAQMEGARCIVEPVQRSHPVQGLLERFEAGPGCSARENGPTETHVIAVGRASNSPENKVIAF</sequence>